<organism evidence="2 3">
    <name type="scientific">Anaerolinea thermolimosa</name>
    <dbReference type="NCBI Taxonomy" id="229919"/>
    <lineage>
        <taxon>Bacteria</taxon>
        <taxon>Bacillati</taxon>
        <taxon>Chloroflexota</taxon>
        <taxon>Anaerolineae</taxon>
        <taxon>Anaerolineales</taxon>
        <taxon>Anaerolineaceae</taxon>
        <taxon>Anaerolinea</taxon>
    </lineage>
</organism>
<dbReference type="Pfam" id="PF01381">
    <property type="entry name" value="HTH_3"/>
    <property type="match status" value="1"/>
</dbReference>
<evidence type="ECO:0000313" key="2">
    <source>
        <dbReference type="EMBL" id="HCE17131.1"/>
    </source>
</evidence>
<dbReference type="InterPro" id="IPR010982">
    <property type="entry name" value="Lambda_DNA-bd_dom_sf"/>
</dbReference>
<sequence length="244" mass="27839">MIRSDIEFASFWQEKKLILMPSSFHRFSLKKTGSRTNACEPSCFATTNQNCTASYAQEYTTECKDFRGNFQPIFDQFPGHIHPVPFGRKSSDHFYATINTACVLGRKRMPLFKDWLAQKFNDWEKTQGRKQSYYAFARYLGVSQANLAQWMEGAALPSGDDLRTLAELLGAEVYDLLQMDRPDPQLERLLGGFPALPSSLRERLSVAIWEASQYLKKHGLSAESVEAKKAILEIFARFGIRLTN</sequence>
<dbReference type="GO" id="GO:0003677">
    <property type="term" value="F:DNA binding"/>
    <property type="evidence" value="ECO:0007669"/>
    <property type="project" value="InterPro"/>
</dbReference>
<dbReference type="SMART" id="SM00530">
    <property type="entry name" value="HTH_XRE"/>
    <property type="match status" value="1"/>
</dbReference>
<dbReference type="Proteomes" id="UP000264141">
    <property type="component" value="Unassembled WGS sequence"/>
</dbReference>
<dbReference type="PROSITE" id="PS50943">
    <property type="entry name" value="HTH_CROC1"/>
    <property type="match status" value="1"/>
</dbReference>
<gene>
    <name evidence="2" type="ORF">DEQ80_04665</name>
</gene>
<dbReference type="CDD" id="cd00093">
    <property type="entry name" value="HTH_XRE"/>
    <property type="match status" value="1"/>
</dbReference>
<reference evidence="2 3" key="1">
    <citation type="journal article" date="2018" name="Nat. Biotechnol.">
        <title>A standardized bacterial taxonomy based on genome phylogeny substantially revises the tree of life.</title>
        <authorList>
            <person name="Parks D.H."/>
            <person name="Chuvochina M."/>
            <person name="Waite D.W."/>
            <person name="Rinke C."/>
            <person name="Skarshewski A."/>
            <person name="Chaumeil P.A."/>
            <person name="Hugenholtz P."/>
        </authorList>
    </citation>
    <scope>NUCLEOTIDE SEQUENCE [LARGE SCALE GENOMIC DNA]</scope>
    <source>
        <strain evidence="2">UBA8781</strain>
    </source>
</reference>
<comment type="caution">
    <text evidence="2">The sequence shown here is derived from an EMBL/GenBank/DDBJ whole genome shotgun (WGS) entry which is preliminary data.</text>
</comment>
<accession>A0A3D1JEW5</accession>
<dbReference type="Gene3D" id="1.10.260.40">
    <property type="entry name" value="lambda repressor-like DNA-binding domains"/>
    <property type="match status" value="1"/>
</dbReference>
<protein>
    <recommendedName>
        <fullName evidence="1">HTH cro/C1-type domain-containing protein</fullName>
    </recommendedName>
</protein>
<feature type="domain" description="HTH cro/C1-type" evidence="1">
    <location>
        <begin position="135"/>
        <end position="176"/>
    </location>
</feature>
<dbReference type="AlphaFoldDB" id="A0A3D1JEW5"/>
<proteinExistence type="predicted"/>
<evidence type="ECO:0000313" key="3">
    <source>
        <dbReference type="Proteomes" id="UP000264141"/>
    </source>
</evidence>
<dbReference type="InterPro" id="IPR001387">
    <property type="entry name" value="Cro/C1-type_HTH"/>
</dbReference>
<dbReference type="EMBL" id="DPBP01000020">
    <property type="protein sequence ID" value="HCE17131.1"/>
    <property type="molecule type" value="Genomic_DNA"/>
</dbReference>
<dbReference type="SUPFAM" id="SSF47413">
    <property type="entry name" value="lambda repressor-like DNA-binding domains"/>
    <property type="match status" value="1"/>
</dbReference>
<evidence type="ECO:0000259" key="1">
    <source>
        <dbReference type="PROSITE" id="PS50943"/>
    </source>
</evidence>
<name>A0A3D1JEW5_9CHLR</name>
<dbReference type="OrthoDB" id="164838at2"/>